<reference evidence="6 7" key="1">
    <citation type="submission" date="2024-11" db="EMBL/GenBank/DDBJ databases">
        <title>Chromosome-level genome assembly of the freshwater bivalve Anodonta woodiana.</title>
        <authorList>
            <person name="Chen X."/>
        </authorList>
    </citation>
    <scope>NUCLEOTIDE SEQUENCE [LARGE SCALE GENOMIC DNA]</scope>
    <source>
        <strain evidence="6">MN2024</strain>
        <tissue evidence="6">Gills</tissue>
    </source>
</reference>
<dbReference type="SUPFAM" id="SSF57850">
    <property type="entry name" value="RING/U-box"/>
    <property type="match status" value="1"/>
</dbReference>
<evidence type="ECO:0000256" key="2">
    <source>
        <dbReference type="ARBA" id="ARBA00022771"/>
    </source>
</evidence>
<accession>A0ABD3UYK6</accession>
<evidence type="ECO:0000313" key="6">
    <source>
        <dbReference type="EMBL" id="KAL3853323.1"/>
    </source>
</evidence>
<dbReference type="GO" id="GO:0008270">
    <property type="term" value="F:zinc ion binding"/>
    <property type="evidence" value="ECO:0007669"/>
    <property type="project" value="UniProtKB-KW"/>
</dbReference>
<protein>
    <recommendedName>
        <fullName evidence="5">RING-type domain-containing protein</fullName>
    </recommendedName>
</protein>
<proteinExistence type="predicted"/>
<evidence type="ECO:0000259" key="5">
    <source>
        <dbReference type="PROSITE" id="PS50089"/>
    </source>
</evidence>
<dbReference type="PANTHER" id="PTHR25462:SF296">
    <property type="entry name" value="MEIOTIC P26, ISOFORM F"/>
    <property type="match status" value="1"/>
</dbReference>
<dbReference type="Proteomes" id="UP001634394">
    <property type="component" value="Unassembled WGS sequence"/>
</dbReference>
<evidence type="ECO:0000256" key="3">
    <source>
        <dbReference type="ARBA" id="ARBA00022833"/>
    </source>
</evidence>
<evidence type="ECO:0000313" key="7">
    <source>
        <dbReference type="Proteomes" id="UP001634394"/>
    </source>
</evidence>
<evidence type="ECO:0000256" key="1">
    <source>
        <dbReference type="ARBA" id="ARBA00022723"/>
    </source>
</evidence>
<dbReference type="AlphaFoldDB" id="A0ABD3UYK6"/>
<dbReference type="SMART" id="SM00184">
    <property type="entry name" value="RING"/>
    <property type="match status" value="1"/>
</dbReference>
<dbReference type="Gene3D" id="3.30.40.10">
    <property type="entry name" value="Zinc/RING finger domain, C3HC4 (zinc finger)"/>
    <property type="match status" value="1"/>
</dbReference>
<dbReference type="InterPro" id="IPR027370">
    <property type="entry name" value="Znf-RING_euk"/>
</dbReference>
<keyword evidence="7" id="KW-1185">Reference proteome</keyword>
<keyword evidence="3" id="KW-0862">Zinc</keyword>
<dbReference type="PROSITE" id="PS50089">
    <property type="entry name" value="ZF_RING_2"/>
    <property type="match status" value="1"/>
</dbReference>
<dbReference type="InterPro" id="IPR017907">
    <property type="entry name" value="Znf_RING_CS"/>
</dbReference>
<dbReference type="Pfam" id="PF13445">
    <property type="entry name" value="zf-RING_UBOX"/>
    <property type="match status" value="1"/>
</dbReference>
<dbReference type="EMBL" id="JBJQND010000015">
    <property type="protein sequence ID" value="KAL3853323.1"/>
    <property type="molecule type" value="Genomic_DNA"/>
</dbReference>
<keyword evidence="1" id="KW-0479">Metal-binding</keyword>
<comment type="caution">
    <text evidence="6">The sequence shown here is derived from an EMBL/GenBank/DDBJ whole genome shotgun (WGS) entry which is preliminary data.</text>
</comment>
<dbReference type="InterPro" id="IPR013083">
    <property type="entry name" value="Znf_RING/FYVE/PHD"/>
</dbReference>
<gene>
    <name evidence="6" type="ORF">ACJMK2_016871</name>
</gene>
<dbReference type="InterPro" id="IPR001841">
    <property type="entry name" value="Znf_RING"/>
</dbReference>
<organism evidence="6 7">
    <name type="scientific">Sinanodonta woodiana</name>
    <name type="common">Chinese pond mussel</name>
    <name type="synonym">Anodonta woodiana</name>
    <dbReference type="NCBI Taxonomy" id="1069815"/>
    <lineage>
        <taxon>Eukaryota</taxon>
        <taxon>Metazoa</taxon>
        <taxon>Spiralia</taxon>
        <taxon>Lophotrochozoa</taxon>
        <taxon>Mollusca</taxon>
        <taxon>Bivalvia</taxon>
        <taxon>Autobranchia</taxon>
        <taxon>Heteroconchia</taxon>
        <taxon>Palaeoheterodonta</taxon>
        <taxon>Unionida</taxon>
        <taxon>Unionoidea</taxon>
        <taxon>Unionidae</taxon>
        <taxon>Unioninae</taxon>
        <taxon>Sinanodonta</taxon>
    </lineage>
</organism>
<dbReference type="PANTHER" id="PTHR25462">
    <property type="entry name" value="BONUS, ISOFORM C-RELATED"/>
    <property type="match status" value="1"/>
</dbReference>
<name>A0ABD3UYK6_SINWO</name>
<dbReference type="PROSITE" id="PS00518">
    <property type="entry name" value="ZF_RING_1"/>
    <property type="match status" value="1"/>
</dbReference>
<feature type="domain" description="RING-type" evidence="5">
    <location>
        <begin position="14"/>
        <end position="61"/>
    </location>
</feature>
<evidence type="ECO:0000256" key="4">
    <source>
        <dbReference type="PROSITE-ProRule" id="PRU00175"/>
    </source>
</evidence>
<dbReference type="InterPro" id="IPR047153">
    <property type="entry name" value="TRIM45/56/19-like"/>
</dbReference>
<keyword evidence="2 4" id="KW-0863">Zinc-finger</keyword>
<sequence length="167" mass="18830">MAEAEDSGNKPPRCPICSKTFKSPKSIPCMHSFCEKCICKYVKDLIKDETQPETVQCPVCRMHFLYPTEKISPEEWAAILPNNLVLLSGSTSNQEDQDVPMFCEPCIEVGMNHVSVAFCVTCSEYLCDICYGCHKRYKAIRGHQITVHAAVQAPILNPTRCKKKKKK</sequence>